<protein>
    <recommendedName>
        <fullName evidence="1">LYC1 C-terminal domain-containing protein</fullName>
    </recommendedName>
</protein>
<accession>A0AAD4GUY9</accession>
<evidence type="ECO:0000313" key="3">
    <source>
        <dbReference type="Proteomes" id="UP001194746"/>
    </source>
</evidence>
<dbReference type="AlphaFoldDB" id="A0AAD4GUY9"/>
<dbReference type="Proteomes" id="UP001194746">
    <property type="component" value="Unassembled WGS sequence"/>
</dbReference>
<dbReference type="InterPro" id="IPR016181">
    <property type="entry name" value="Acyl_CoA_acyltransferase"/>
</dbReference>
<feature type="domain" description="LYC1 C-terminal" evidence="1">
    <location>
        <begin position="187"/>
        <end position="394"/>
    </location>
</feature>
<reference evidence="2" key="2">
    <citation type="submission" date="2020-02" db="EMBL/GenBank/DDBJ databases">
        <authorList>
            <person name="Gilchrist C.L.M."/>
            <person name="Chooi Y.-H."/>
        </authorList>
    </citation>
    <scope>NUCLEOTIDE SEQUENCE</scope>
    <source>
        <strain evidence="2">MST-FP2251</strain>
    </source>
</reference>
<dbReference type="InterPro" id="IPR053013">
    <property type="entry name" value="LAT"/>
</dbReference>
<comment type="caution">
    <text evidence="2">The sequence shown here is derived from an EMBL/GenBank/DDBJ whole genome shotgun (WGS) entry which is preliminary data.</text>
</comment>
<dbReference type="SUPFAM" id="SSF55729">
    <property type="entry name" value="Acyl-CoA N-acyltransferases (Nat)"/>
    <property type="match status" value="1"/>
</dbReference>
<dbReference type="EMBL" id="VCAU01000041">
    <property type="protein sequence ID" value="KAF9888928.1"/>
    <property type="molecule type" value="Genomic_DNA"/>
</dbReference>
<dbReference type="InterPro" id="IPR055100">
    <property type="entry name" value="GNAT_LYC1-like"/>
</dbReference>
<reference evidence="2" key="1">
    <citation type="journal article" date="2019" name="Beilstein J. Org. Chem.">
        <title>Nanangenines: drimane sesquiterpenoids as the dominant metabolite cohort of a novel Australian fungus, Aspergillus nanangensis.</title>
        <authorList>
            <person name="Lacey H.J."/>
            <person name="Gilchrist C.L.M."/>
            <person name="Crombie A."/>
            <person name="Kalaitzis J.A."/>
            <person name="Vuong D."/>
            <person name="Rutledge P.J."/>
            <person name="Turner P."/>
            <person name="Pitt J.I."/>
            <person name="Lacey E."/>
            <person name="Chooi Y.H."/>
            <person name="Piggott A.M."/>
        </authorList>
    </citation>
    <scope>NUCLEOTIDE SEQUENCE</scope>
    <source>
        <strain evidence="2">MST-FP2251</strain>
    </source>
</reference>
<dbReference type="PANTHER" id="PTHR34815">
    <property type="entry name" value="LYSINE ACETYLTRANSFERASE"/>
    <property type="match status" value="1"/>
</dbReference>
<organism evidence="2 3">
    <name type="scientific">Aspergillus nanangensis</name>
    <dbReference type="NCBI Taxonomy" id="2582783"/>
    <lineage>
        <taxon>Eukaryota</taxon>
        <taxon>Fungi</taxon>
        <taxon>Dikarya</taxon>
        <taxon>Ascomycota</taxon>
        <taxon>Pezizomycotina</taxon>
        <taxon>Eurotiomycetes</taxon>
        <taxon>Eurotiomycetidae</taxon>
        <taxon>Eurotiales</taxon>
        <taxon>Aspergillaceae</taxon>
        <taxon>Aspergillus</taxon>
        <taxon>Aspergillus subgen. Circumdati</taxon>
    </lineage>
</organism>
<dbReference type="PANTHER" id="PTHR34815:SF2">
    <property type="entry name" value="N-ACETYLTRANSFERASE DOMAIN-CONTAINING PROTEIN"/>
    <property type="match status" value="1"/>
</dbReference>
<keyword evidence="3" id="KW-1185">Reference proteome</keyword>
<name>A0AAD4GUY9_ASPNN</name>
<dbReference type="Pfam" id="PF22998">
    <property type="entry name" value="GNAT_LYC1-like"/>
    <property type="match status" value="1"/>
</dbReference>
<sequence>MDSLPNALSPSLHLDHPTDEENNAIWKLTSSAWKDALPEDAYLRESAYLMTVPLATDGGMTQWVLVERTAPPNKRFLLSSCETFFKRSWVSSPDGNVTEVVTHGVASVHTDSMYRGRGYASRLMKELARVLPTWQIDSTEQAQCIASVLYSDIGKQFYTRLGWRAFPSSHIEFAPGRAAEVGALSPAAPAQPLLTEDLEQLCKQDEALARKALATPTVENRKTRFMIVPDHTHMLWHHAKEEYTCQMIFQNKPHIKGAIIGDTGNRIWVVWTHRFYEPPRPTGTASMNTLYILRLVIENQDALNAGSGEQYDLQVDYLQAVIVSAQAEAAVWGLHSVKLWGPSIHVQQLIKRTGIPHHQEEREEDAISSLRWYGEGGAHEDDVEWIGNEKYGWC</sequence>
<evidence type="ECO:0000259" key="1">
    <source>
        <dbReference type="Pfam" id="PF22998"/>
    </source>
</evidence>
<dbReference type="Gene3D" id="3.40.630.30">
    <property type="match status" value="1"/>
</dbReference>
<gene>
    <name evidence="2" type="ORF">FE257_008097</name>
</gene>
<proteinExistence type="predicted"/>
<evidence type="ECO:0000313" key="2">
    <source>
        <dbReference type="EMBL" id="KAF9888928.1"/>
    </source>
</evidence>